<feature type="region of interest" description="Disordered" evidence="1">
    <location>
        <begin position="401"/>
        <end position="444"/>
    </location>
</feature>
<feature type="compositionally biased region" description="Polar residues" evidence="1">
    <location>
        <begin position="1380"/>
        <end position="1391"/>
    </location>
</feature>
<sequence>MEGKGEARVIQLADPTAAFSVPSTVVSIWAWDLHCEDNTLLQERDSTQESVLHLSCVCSMLAGRERPLERRQGGEAGWATLCNGTIPVIVGVMDYIKSRKGAEEASTPLFPDSDYDVTSCIELLMPRLSCHNGLRFDLRAKMNPFIWLLIASVFCCYLATGQDAKLALQVCTSWSVFSDGDDVVDDDNEDVVVDNDVVAVVDDADDDNDDDDEGLQGIKDKKKGGKFHPFKKLFGKRKKKSTLLSWEGPAERQRHAPQGASNGTFSSDEEPLESNLRTQALNLIKNLRTRAWRVGVGLLSPSAGMSSTRSMGARAFSHDSIFIPDGGAENEQTVQAMSQDNILGKVKTLQRQLGKNIKFGQRPSNAIPMKKAGSADASSDEDFFLASPMEIVTQQDIVLSDPENKSSDTPSSSSPLNLPEARSEMEEKVAPVKPSRPKRHLSPAGTIESVNLDAIPLAIARLDNSAAKHKLSVKPKNQRVSRKHRWLSQDRQNEPGSFERQPSLDQNGQPGEDKHIWHEEEPEPLDSREDKRLQEEYWRELEAKCKRQKAEAAEKRRLEEERRQALERRLWEESLREELLEEEEGKEEELQLEAGKAPPGEGQQSGLEERGGTELGEADGPASLEAEKRRHEQEDAERHEEALRQCEAERQEEELRQRDAQRQEEELRQRDAQRQEEELRQRDAQRQEEELRQLEVQRQEEKLRQLEAQRQEEKMKQLEAERQHAQEEEARRMLQDLRQEEEEEAKCTEELKGWEMEAQGMDESPRSPGEGQPRLAEYTNQQSPLQRDLEKPEEQENLESVGQKEMAQEQKEEAKMTSEPDGQREDLGTECSDVDVEGREATQIDIPLPREVQMGRTLASEDKNEAVAADEDRNVEELRWQEVEERQTMPRPYTFQVSSGNRQILFPKVNLSPVTPAKDASLAPVAQEPPVPSGATPHALPSALSIPHTAILVTGAQLCGPAVNLSQIKDMACKSLLGLSEEKRQVDIPTVEPRATSSKARPPPESPSNATALAEWASIRSRILKNADGDQRGDREPAKAGDEPTPRARCDSRGNMRRTQPVKFSIMPAWQKFSDGGTDTSKQSLDGGESMRKNPGPAAGEETMSQPLPAAPEPRKFLEKQEVRQETPDTTDGCKFAKDLPSFLVPGLPSPQKSASRTGSTTTLDSETASDVGKPDLVISGGEEKASPFGIKLRRTNYSLRFQCDQQAEQKKKKRHSSMGDTVDGGTPATGSDPGEKEPEAVTLKPGTSHPQEKKPALAPRRDSAEIPSSSHSVAVAQSGLPQGSQTPAPGQDKAASKMPPMQKPALAPKPTSQTPPSSPFSKLSRPHLIELLARRAGKVDSEPSGACRESQESSDNQPPSPSLPEELKGQKRVEEEVPSASQQERPSLTPETGRKEKPMLQSRHSVDGSKLTEKGEAAQPLWITLALQKQKGFREQQATREERKQAREAKQAEKLCKETVSVSPQPGSRAGSLHKSATPSEEKKPETAVSRLQRREQLKKANTLPTSVTVEISDSAPPAPLVKEVTKRFSTPDAAPVSTEPAWLALAKRKAKAWSDCPQIIK</sequence>
<feature type="region of interest" description="Disordered" evidence="1">
    <location>
        <begin position="987"/>
        <end position="1011"/>
    </location>
</feature>
<feature type="region of interest" description="Disordered" evidence="1">
    <location>
        <begin position="574"/>
        <end position="852"/>
    </location>
</feature>
<feature type="compositionally biased region" description="Polar residues" evidence="1">
    <location>
        <begin position="1151"/>
        <end position="1169"/>
    </location>
</feature>
<feature type="compositionally biased region" description="Basic and acidic residues" evidence="1">
    <location>
        <begin position="745"/>
        <end position="755"/>
    </location>
</feature>
<evidence type="ECO:0000256" key="1">
    <source>
        <dbReference type="SAM" id="MobiDB-lite"/>
    </source>
</evidence>
<feature type="compositionally biased region" description="Acidic residues" evidence="1">
    <location>
        <begin position="202"/>
        <end position="214"/>
    </location>
</feature>
<feature type="compositionally biased region" description="Acidic residues" evidence="1">
    <location>
        <begin position="579"/>
        <end position="591"/>
    </location>
</feature>
<dbReference type="EMBL" id="JAATJU010001100">
    <property type="protein sequence ID" value="KAH0520245.1"/>
    <property type="molecule type" value="Genomic_DNA"/>
</dbReference>
<feature type="domain" description="DUF4592" evidence="2">
    <location>
        <begin position="355"/>
        <end position="483"/>
    </location>
</feature>
<accession>A0A8J6GZS4</accession>
<evidence type="ECO:0000313" key="3">
    <source>
        <dbReference type="EMBL" id="KAH0520245.1"/>
    </source>
</evidence>
<proteinExistence type="predicted"/>
<name>A0A8J6GZS4_MICOH</name>
<evidence type="ECO:0000259" key="2">
    <source>
        <dbReference type="Pfam" id="PF15262"/>
    </source>
</evidence>
<feature type="region of interest" description="Disordered" evidence="1">
    <location>
        <begin position="1025"/>
        <end position="1516"/>
    </location>
</feature>
<feature type="compositionally biased region" description="Polar residues" evidence="1">
    <location>
        <begin position="1504"/>
        <end position="1513"/>
    </location>
</feature>
<feature type="compositionally biased region" description="Basic residues" evidence="1">
    <location>
        <begin position="220"/>
        <end position="241"/>
    </location>
</feature>
<feature type="compositionally biased region" description="Basic and acidic residues" evidence="1">
    <location>
        <begin position="1433"/>
        <end position="1458"/>
    </location>
</feature>
<feature type="compositionally biased region" description="Polar residues" evidence="1">
    <location>
        <begin position="1196"/>
        <end position="1207"/>
    </location>
</feature>
<feature type="compositionally biased region" description="Low complexity" evidence="1">
    <location>
        <begin position="1309"/>
        <end position="1323"/>
    </location>
</feature>
<protein>
    <recommendedName>
        <fullName evidence="2">DUF4592 domain-containing protein</fullName>
    </recommendedName>
</protein>
<reference evidence="3" key="1">
    <citation type="submission" date="2020-03" db="EMBL/GenBank/DDBJ databases">
        <title>Studies in the Genomics of Life Span.</title>
        <authorList>
            <person name="Glass D."/>
        </authorList>
    </citation>
    <scope>NUCLEOTIDE SEQUENCE</scope>
    <source>
        <strain evidence="3">LTLLF</strain>
        <tissue evidence="3">Muscle</tissue>
    </source>
</reference>
<feature type="compositionally biased region" description="Basic and acidic residues" evidence="1">
    <location>
        <begin position="421"/>
        <end position="430"/>
    </location>
</feature>
<dbReference type="Pfam" id="PF15262">
    <property type="entry name" value="DUF4592"/>
    <property type="match status" value="1"/>
</dbReference>
<feature type="compositionally biased region" description="Basic and acidic residues" evidence="1">
    <location>
        <begin position="1251"/>
        <end position="1265"/>
    </location>
</feature>
<feature type="compositionally biased region" description="Basic residues" evidence="1">
    <location>
        <begin position="467"/>
        <end position="486"/>
    </location>
</feature>
<dbReference type="GO" id="GO:0030277">
    <property type="term" value="P:maintenance of gastrointestinal epithelium"/>
    <property type="evidence" value="ECO:0007669"/>
    <property type="project" value="TreeGrafter"/>
</dbReference>
<feature type="compositionally biased region" description="Basic and acidic residues" evidence="1">
    <location>
        <begin position="1393"/>
        <end position="1417"/>
    </location>
</feature>
<dbReference type="Proteomes" id="UP000710432">
    <property type="component" value="Unassembled WGS sequence"/>
</dbReference>
<dbReference type="InterPro" id="IPR052853">
    <property type="entry name" value="Actin_dynamics_regulator"/>
</dbReference>
<feature type="compositionally biased region" description="Basic and acidic residues" evidence="1">
    <location>
        <begin position="1025"/>
        <end position="1054"/>
    </location>
</feature>
<comment type="caution">
    <text evidence="3">The sequence shown here is derived from an EMBL/GenBank/DDBJ whole genome shotgun (WGS) entry which is preliminary data.</text>
</comment>
<feature type="region of interest" description="Disordered" evidence="1">
    <location>
        <begin position="202"/>
        <end position="273"/>
    </location>
</feature>
<dbReference type="PANTHER" id="PTHR47574:SF3">
    <property type="entry name" value="CAPPING PROTEIN-INHIBITING REGULATOR OF ACTIN DYNAMICS"/>
    <property type="match status" value="1"/>
</dbReference>
<gene>
    <name evidence="3" type="ORF">LTLLF_207555</name>
</gene>
<feature type="compositionally biased region" description="Basic and acidic residues" evidence="1">
    <location>
        <begin position="1113"/>
        <end position="1127"/>
    </location>
</feature>
<feature type="compositionally biased region" description="Basic and acidic residues" evidence="1">
    <location>
        <begin position="511"/>
        <end position="531"/>
    </location>
</feature>
<dbReference type="InterPro" id="IPR028030">
    <property type="entry name" value="DUF4592"/>
</dbReference>
<organism evidence="3 4">
    <name type="scientific">Microtus ochrogaster</name>
    <name type="common">Prairie vole</name>
    <dbReference type="NCBI Taxonomy" id="79684"/>
    <lineage>
        <taxon>Eukaryota</taxon>
        <taxon>Metazoa</taxon>
        <taxon>Chordata</taxon>
        <taxon>Craniata</taxon>
        <taxon>Vertebrata</taxon>
        <taxon>Euteleostomi</taxon>
        <taxon>Mammalia</taxon>
        <taxon>Eutheria</taxon>
        <taxon>Euarchontoglires</taxon>
        <taxon>Glires</taxon>
        <taxon>Rodentia</taxon>
        <taxon>Myomorpha</taxon>
        <taxon>Muroidea</taxon>
        <taxon>Cricetidae</taxon>
        <taxon>Arvicolinae</taxon>
        <taxon>Microtus</taxon>
    </lineage>
</organism>
<feature type="compositionally biased region" description="Basic and acidic residues" evidence="1">
    <location>
        <begin position="1366"/>
        <end position="1376"/>
    </location>
</feature>
<feature type="compositionally biased region" description="Polar residues" evidence="1">
    <location>
        <begin position="1280"/>
        <end position="1289"/>
    </location>
</feature>
<dbReference type="GO" id="GO:2000813">
    <property type="term" value="P:negative regulation of barbed-end actin filament capping"/>
    <property type="evidence" value="ECO:0007669"/>
    <property type="project" value="TreeGrafter"/>
</dbReference>
<feature type="region of interest" description="Disordered" evidence="1">
    <location>
        <begin position="467"/>
        <end position="531"/>
    </location>
</feature>
<feature type="compositionally biased region" description="Basic and acidic residues" evidence="1">
    <location>
        <begin position="806"/>
        <end position="827"/>
    </location>
</feature>
<evidence type="ECO:0000313" key="4">
    <source>
        <dbReference type="Proteomes" id="UP000710432"/>
    </source>
</evidence>
<feature type="compositionally biased region" description="Basic and acidic residues" evidence="1">
    <location>
        <begin position="625"/>
        <end position="738"/>
    </location>
</feature>
<dbReference type="PANTHER" id="PTHR47574">
    <property type="entry name" value="CANCER-RELATED REGULATOR OF ACTIN DYNAMICS"/>
    <property type="match status" value="1"/>
</dbReference>